<dbReference type="InterPro" id="IPR029068">
    <property type="entry name" value="Glyas_Bleomycin-R_OHBP_Dase"/>
</dbReference>
<evidence type="ECO:0000259" key="1">
    <source>
        <dbReference type="PROSITE" id="PS51819"/>
    </source>
</evidence>
<dbReference type="AlphaFoldDB" id="A0A081LA79"/>
<feature type="domain" description="VOC" evidence="1">
    <location>
        <begin position="154"/>
        <end position="278"/>
    </location>
</feature>
<dbReference type="InterPro" id="IPR004360">
    <property type="entry name" value="Glyas_Fos-R_dOase_dom"/>
</dbReference>
<dbReference type="RefSeq" id="WP_034322269.1">
    <property type="nucleotide sequence ID" value="NZ_JOTP01000012.1"/>
</dbReference>
<dbReference type="Gene3D" id="3.10.180.10">
    <property type="entry name" value="2,3-Dihydroxybiphenyl 1,2-Dioxygenase, domain 1"/>
    <property type="match status" value="2"/>
</dbReference>
<dbReference type="PROSITE" id="PS51819">
    <property type="entry name" value="VOC"/>
    <property type="match status" value="2"/>
</dbReference>
<dbReference type="PANTHER" id="PTHR36110">
    <property type="entry name" value="RING-CLEAVING DIOXYGENASE MHQE-RELATED"/>
    <property type="match status" value="1"/>
</dbReference>
<protein>
    <submittedName>
        <fullName evidence="2">Ring-cleaving dioxygenase</fullName>
    </submittedName>
</protein>
<dbReference type="OrthoDB" id="9785698at2"/>
<gene>
    <name evidence="2" type="ORF">BA70_03850</name>
</gene>
<comment type="caution">
    <text evidence="2">The sequence shown here is derived from an EMBL/GenBank/DDBJ whole genome shotgun (WGS) entry which is preliminary data.</text>
</comment>
<dbReference type="GO" id="GO:0051213">
    <property type="term" value="F:dioxygenase activity"/>
    <property type="evidence" value="ECO:0007669"/>
    <property type="project" value="UniProtKB-KW"/>
</dbReference>
<evidence type="ECO:0000313" key="3">
    <source>
        <dbReference type="Proteomes" id="UP000028091"/>
    </source>
</evidence>
<dbReference type="SUPFAM" id="SSF54593">
    <property type="entry name" value="Glyoxalase/Bleomycin resistance protein/Dihydroxybiphenyl dioxygenase"/>
    <property type="match status" value="1"/>
</dbReference>
<dbReference type="InterPro" id="IPR037523">
    <property type="entry name" value="VOC_core"/>
</dbReference>
<sequence>MRINGIHHVSALTANAQNNVDFYRQILGLKLVKKTVNQDDPSMYHLFYGDEVASPGTELTFFEIPMLARRLEGTNAITRTGLLVSSEEALSFWEKRFEEKGVQQETASLRGGRPALRFTDPEGQQLFLTVEPSGHEAGSPPVHDDIPADFAIRGLGPVELTVAKVEKTIGVLTGILGFTERAREQSSDGEIVTIFESGNGGAGTEIHVIEKAEGPSERSGRGSVHHVAFRVEDAEELEKWHDKISKAGFTNSGVVERFYFKALYFREPNGILFEISTDGPGFTVDEGVDELGDQLALPPFLEHKRAEIEQRLTPIQSS</sequence>
<organism evidence="2 3">
    <name type="scientific">Bacillus zhangzhouensis</name>
    <dbReference type="NCBI Taxonomy" id="1178540"/>
    <lineage>
        <taxon>Bacteria</taxon>
        <taxon>Bacillati</taxon>
        <taxon>Bacillota</taxon>
        <taxon>Bacilli</taxon>
        <taxon>Bacillales</taxon>
        <taxon>Bacillaceae</taxon>
        <taxon>Bacillus</taxon>
    </lineage>
</organism>
<dbReference type="Pfam" id="PF00903">
    <property type="entry name" value="Glyoxalase"/>
    <property type="match status" value="2"/>
</dbReference>
<name>A0A081LA79_9BACI</name>
<dbReference type="PANTHER" id="PTHR36110:SF4">
    <property type="entry name" value="RING-CLEAVING DIOXYGENASE MHQA-RELATED"/>
    <property type="match status" value="1"/>
</dbReference>
<keyword evidence="2" id="KW-0560">Oxidoreductase</keyword>
<keyword evidence="2" id="KW-0223">Dioxygenase</keyword>
<dbReference type="CDD" id="cd08347">
    <property type="entry name" value="PcpA_C_like"/>
    <property type="match status" value="1"/>
</dbReference>
<reference evidence="2 3" key="1">
    <citation type="submission" date="2012-09" db="EMBL/GenBank/DDBJ databases">
        <title>Genome Sequence of Bacillus sp. DW5-4.</title>
        <authorList>
            <person name="Lai Q."/>
            <person name="Liu Y."/>
            <person name="Shao Z."/>
        </authorList>
    </citation>
    <scope>NUCLEOTIDE SEQUENCE [LARGE SCALE GENOMIC DNA]</scope>
    <source>
        <strain evidence="2 3">DW5-4</strain>
    </source>
</reference>
<dbReference type="InterPro" id="IPR052537">
    <property type="entry name" value="Extradiol_RC_dioxygenase"/>
</dbReference>
<accession>A0A081LA79</accession>
<keyword evidence="3" id="KW-1185">Reference proteome</keyword>
<dbReference type="eggNOG" id="COG0346">
    <property type="taxonomic scope" value="Bacteria"/>
</dbReference>
<dbReference type="EMBL" id="JOTP01000012">
    <property type="protein sequence ID" value="KEP26155.1"/>
    <property type="molecule type" value="Genomic_DNA"/>
</dbReference>
<evidence type="ECO:0000313" key="2">
    <source>
        <dbReference type="EMBL" id="KEP26155.1"/>
    </source>
</evidence>
<proteinExistence type="predicted"/>
<feature type="domain" description="VOC" evidence="1">
    <location>
        <begin position="5"/>
        <end position="131"/>
    </location>
</feature>
<dbReference type="Proteomes" id="UP000028091">
    <property type="component" value="Unassembled WGS sequence"/>
</dbReference>